<dbReference type="EMBL" id="PXZM01000007">
    <property type="protein sequence ID" value="PSJ98509.1"/>
    <property type="molecule type" value="Genomic_DNA"/>
</dbReference>
<keyword evidence="2" id="KW-1185">Reference proteome</keyword>
<organism evidence="1 2">
    <name type="scientific">Brevibacillus fortis</name>
    <dbReference type="NCBI Taxonomy" id="2126352"/>
    <lineage>
        <taxon>Bacteria</taxon>
        <taxon>Bacillati</taxon>
        <taxon>Bacillota</taxon>
        <taxon>Bacilli</taxon>
        <taxon>Bacillales</taxon>
        <taxon>Paenibacillaceae</taxon>
        <taxon>Brevibacillus</taxon>
    </lineage>
</organism>
<protein>
    <recommendedName>
        <fullName evidence="3">DUF4241 domain-containing protein</fullName>
    </recommendedName>
</protein>
<dbReference type="Proteomes" id="UP000240419">
    <property type="component" value="Unassembled WGS sequence"/>
</dbReference>
<dbReference type="InterPro" id="IPR025335">
    <property type="entry name" value="DUF4241"/>
</dbReference>
<evidence type="ECO:0000313" key="1">
    <source>
        <dbReference type="EMBL" id="PSJ98509.1"/>
    </source>
</evidence>
<dbReference type="Pfam" id="PF14025">
    <property type="entry name" value="DUF4241"/>
    <property type="match status" value="1"/>
</dbReference>
<gene>
    <name evidence="1" type="ORF">C7R93_06085</name>
</gene>
<dbReference type="RefSeq" id="WP_106837965.1">
    <property type="nucleotide sequence ID" value="NZ_JBCNIW010000041.1"/>
</dbReference>
<proteinExistence type="predicted"/>
<dbReference type="AlphaFoldDB" id="A0A2P7VH40"/>
<name>A0A2P7VH40_9BACL</name>
<evidence type="ECO:0008006" key="3">
    <source>
        <dbReference type="Google" id="ProtNLM"/>
    </source>
</evidence>
<reference evidence="1 2" key="1">
    <citation type="submission" date="2018-03" db="EMBL/GenBank/DDBJ databases">
        <title>Brevisbacillus phylogenomics.</title>
        <authorList>
            <person name="Dunlap C."/>
        </authorList>
    </citation>
    <scope>NUCLEOTIDE SEQUENCE [LARGE SCALE GENOMIC DNA]</scope>
    <source>
        <strain evidence="1 2">NRRL NRS-1210</strain>
    </source>
</reference>
<sequence length="253" mass="28891">MNTIPNDQWLAIYEQKQQMLTPPIELHTYFTSTEMSGKAINLLSLGEITIPTGNIMVRDPLVYLERNSAPYFRKVPTGIFPLTVCVVTVEEDHYRYAAVKVEFTDKTPQKFTEALIGNEDLENLGEGEYFGFNVDAGLATVVDVKTRDAYLEFYDQWKKENPDGNIYDDYFADVFAQSYKDHPKYQRSAGDYINWTIPDTDLSIPMFQTGFGDGAYPVYFGVDENDQICQLVIQFIDIELAFGEDDSEDEVHA</sequence>
<comment type="caution">
    <text evidence="1">The sequence shown here is derived from an EMBL/GenBank/DDBJ whole genome shotgun (WGS) entry which is preliminary data.</text>
</comment>
<evidence type="ECO:0000313" key="2">
    <source>
        <dbReference type="Proteomes" id="UP000240419"/>
    </source>
</evidence>
<dbReference type="OrthoDB" id="9789980at2"/>
<accession>A0A2P7VH40</accession>